<evidence type="ECO:0000259" key="3">
    <source>
        <dbReference type="PROSITE" id="PS50110"/>
    </source>
</evidence>
<dbReference type="PANTHER" id="PTHR44591:SF3">
    <property type="entry name" value="RESPONSE REGULATORY DOMAIN-CONTAINING PROTEIN"/>
    <property type="match status" value="1"/>
</dbReference>
<dbReference type="Gene3D" id="3.40.50.2300">
    <property type="match status" value="2"/>
</dbReference>
<evidence type="ECO:0000313" key="4">
    <source>
        <dbReference type="EMBL" id="QDV44266.1"/>
    </source>
</evidence>
<dbReference type="InterPro" id="IPR050595">
    <property type="entry name" value="Bact_response_regulator"/>
</dbReference>
<protein>
    <submittedName>
        <fullName evidence="4">Response regulator receiver protein</fullName>
    </submittedName>
</protein>
<dbReference type="InterPro" id="IPR001789">
    <property type="entry name" value="Sig_transdc_resp-reg_receiver"/>
</dbReference>
<organism evidence="4 5">
    <name type="scientific">Stieleria neptunia</name>
    <dbReference type="NCBI Taxonomy" id="2527979"/>
    <lineage>
        <taxon>Bacteria</taxon>
        <taxon>Pseudomonadati</taxon>
        <taxon>Planctomycetota</taxon>
        <taxon>Planctomycetia</taxon>
        <taxon>Pirellulales</taxon>
        <taxon>Pirellulaceae</taxon>
        <taxon>Stieleria</taxon>
    </lineage>
</organism>
<dbReference type="KEGG" id="snep:Enr13x_41300"/>
<dbReference type="PANTHER" id="PTHR44591">
    <property type="entry name" value="STRESS RESPONSE REGULATOR PROTEIN 1"/>
    <property type="match status" value="1"/>
</dbReference>
<keyword evidence="5" id="KW-1185">Reference proteome</keyword>
<evidence type="ECO:0000313" key="5">
    <source>
        <dbReference type="Proteomes" id="UP000319004"/>
    </source>
</evidence>
<dbReference type="SUPFAM" id="SSF52172">
    <property type="entry name" value="CheY-like"/>
    <property type="match status" value="2"/>
</dbReference>
<keyword evidence="1 2" id="KW-0597">Phosphoprotein</keyword>
<feature type="domain" description="Response regulatory" evidence="3">
    <location>
        <begin position="125"/>
        <end position="241"/>
    </location>
</feature>
<dbReference type="AlphaFoldDB" id="A0A518HTV4"/>
<dbReference type="CDD" id="cd00156">
    <property type="entry name" value="REC"/>
    <property type="match status" value="1"/>
</dbReference>
<dbReference type="SMART" id="SM00448">
    <property type="entry name" value="REC"/>
    <property type="match status" value="2"/>
</dbReference>
<feature type="modified residue" description="4-aspartylphosphate" evidence="2">
    <location>
        <position position="174"/>
    </location>
</feature>
<reference evidence="4 5" key="1">
    <citation type="submission" date="2019-03" db="EMBL/GenBank/DDBJ databases">
        <title>Deep-cultivation of Planctomycetes and their phenomic and genomic characterization uncovers novel biology.</title>
        <authorList>
            <person name="Wiegand S."/>
            <person name="Jogler M."/>
            <person name="Boedeker C."/>
            <person name="Pinto D."/>
            <person name="Vollmers J."/>
            <person name="Rivas-Marin E."/>
            <person name="Kohn T."/>
            <person name="Peeters S.H."/>
            <person name="Heuer A."/>
            <person name="Rast P."/>
            <person name="Oberbeckmann S."/>
            <person name="Bunk B."/>
            <person name="Jeske O."/>
            <person name="Meyerdierks A."/>
            <person name="Storesund J.E."/>
            <person name="Kallscheuer N."/>
            <person name="Luecker S."/>
            <person name="Lage O.M."/>
            <person name="Pohl T."/>
            <person name="Merkel B.J."/>
            <person name="Hornburger P."/>
            <person name="Mueller R.-W."/>
            <person name="Bruemmer F."/>
            <person name="Labrenz M."/>
            <person name="Spormann A.M."/>
            <person name="Op den Camp H."/>
            <person name="Overmann J."/>
            <person name="Amann R."/>
            <person name="Jetten M.S.M."/>
            <person name="Mascher T."/>
            <person name="Medema M.H."/>
            <person name="Devos D.P."/>
            <person name="Kaster A.-K."/>
            <person name="Ovreas L."/>
            <person name="Rohde M."/>
            <person name="Galperin M.Y."/>
            <person name="Jogler C."/>
        </authorList>
    </citation>
    <scope>NUCLEOTIDE SEQUENCE [LARGE SCALE GENOMIC DNA]</scope>
    <source>
        <strain evidence="4 5">Enr13</strain>
    </source>
</reference>
<dbReference type="Proteomes" id="UP000319004">
    <property type="component" value="Chromosome"/>
</dbReference>
<name>A0A518HTV4_9BACT</name>
<dbReference type="InterPro" id="IPR011006">
    <property type="entry name" value="CheY-like_superfamily"/>
</dbReference>
<dbReference type="GO" id="GO:0000160">
    <property type="term" value="P:phosphorelay signal transduction system"/>
    <property type="evidence" value="ECO:0007669"/>
    <property type="project" value="UniProtKB-KW"/>
</dbReference>
<gene>
    <name evidence="4" type="ORF">Enr13x_41300</name>
</gene>
<dbReference type="RefSeq" id="WP_145388637.1">
    <property type="nucleotide sequence ID" value="NZ_CP037423.1"/>
</dbReference>
<proteinExistence type="predicted"/>
<dbReference type="PROSITE" id="PS50110">
    <property type="entry name" value="RESPONSE_REGULATORY"/>
    <property type="match status" value="2"/>
</dbReference>
<evidence type="ECO:0000256" key="2">
    <source>
        <dbReference type="PROSITE-ProRule" id="PRU00169"/>
    </source>
</evidence>
<feature type="domain" description="Response regulatory" evidence="3">
    <location>
        <begin position="7"/>
        <end position="121"/>
    </location>
</feature>
<dbReference type="EMBL" id="CP037423">
    <property type="protein sequence ID" value="QDV44266.1"/>
    <property type="molecule type" value="Genomic_DNA"/>
</dbReference>
<dbReference type="Pfam" id="PF00072">
    <property type="entry name" value="Response_reg"/>
    <property type="match status" value="2"/>
</dbReference>
<dbReference type="OrthoDB" id="9788090at2"/>
<accession>A0A518HTV4</accession>
<evidence type="ECO:0000256" key="1">
    <source>
        <dbReference type="ARBA" id="ARBA00022553"/>
    </source>
</evidence>
<feature type="modified residue" description="4-aspartylphosphate" evidence="2">
    <location>
        <position position="56"/>
    </location>
</feature>
<sequence length="244" mass="26787">MNESGSRVLIVDDDADIRMNFADILSDLGYQTTTAEDAIAALQCVRDSRFDVVLLDYQMPGMDGASLYREIKKLQPSVAAIMITAWAGSDGAQQAKNAGTWDVLRKPVDIHDLLEKLARAAKAPIVLVVDDDEDFCQSLWQVLNLRHFRVALAHSETEGITQASDSQCQVAIVDLKLGSGDGRKVIRRIHQAVPKARTIIVSGDRQIAAEAYDELGDQVVNAVCQKPIDIDQLLRMIETDGGRN</sequence>